<dbReference type="AlphaFoldDB" id="A0A3A5MPK7"/>
<dbReference type="PANTHER" id="PTHR40254:SF1">
    <property type="entry name" value="BLR0577 PROTEIN"/>
    <property type="match status" value="1"/>
</dbReference>
<name>A0A3A5MPK7_9MICO</name>
<protein>
    <recommendedName>
        <fullName evidence="1">FAD-dependent urate hydroxylase HpyO/Asp monooxygenase CreE-like FAD/NAD(P)-binding domain-containing protein</fullName>
    </recommendedName>
</protein>
<dbReference type="OrthoDB" id="3653265at2"/>
<dbReference type="Pfam" id="PF13454">
    <property type="entry name" value="NAD_binding_9"/>
    <property type="match status" value="1"/>
</dbReference>
<evidence type="ECO:0000259" key="1">
    <source>
        <dbReference type="Pfam" id="PF13454"/>
    </source>
</evidence>
<feature type="domain" description="FAD-dependent urate hydroxylase HpyO/Asp monooxygenase CreE-like FAD/NAD(P)-binding" evidence="1">
    <location>
        <begin position="11"/>
        <end position="213"/>
    </location>
</feature>
<organism evidence="2 3">
    <name type="scientific">Cryobacterium melibiosiphilum</name>
    <dbReference type="NCBI Taxonomy" id="995039"/>
    <lineage>
        <taxon>Bacteria</taxon>
        <taxon>Bacillati</taxon>
        <taxon>Actinomycetota</taxon>
        <taxon>Actinomycetes</taxon>
        <taxon>Micrococcales</taxon>
        <taxon>Microbacteriaceae</taxon>
        <taxon>Cryobacterium</taxon>
    </lineage>
</organism>
<dbReference type="RefSeq" id="WP_119974370.1">
    <property type="nucleotide sequence ID" value="NZ_JBHSQA010000003.1"/>
</dbReference>
<reference evidence="2 3" key="1">
    <citation type="submission" date="2018-09" db="EMBL/GenBank/DDBJ databases">
        <title>Novel species of Cryobacterium.</title>
        <authorList>
            <person name="Liu Q."/>
            <person name="Xin Y.-H."/>
        </authorList>
    </citation>
    <scope>NUCLEOTIDE SEQUENCE [LARGE SCALE GENOMIC DNA]</scope>
    <source>
        <strain evidence="2 3">Hh39</strain>
    </source>
</reference>
<evidence type="ECO:0000313" key="3">
    <source>
        <dbReference type="Proteomes" id="UP000272015"/>
    </source>
</evidence>
<dbReference type="InterPro" id="IPR038732">
    <property type="entry name" value="HpyO/CreE_NAD-binding"/>
</dbReference>
<evidence type="ECO:0000313" key="2">
    <source>
        <dbReference type="EMBL" id="RJT88893.1"/>
    </source>
</evidence>
<dbReference type="InterPro" id="IPR052189">
    <property type="entry name" value="L-asp_N-monooxygenase_NS-form"/>
</dbReference>
<dbReference type="EMBL" id="QZVS01000079">
    <property type="protein sequence ID" value="RJT88893.1"/>
    <property type="molecule type" value="Genomic_DNA"/>
</dbReference>
<accession>A0A3A5MPK7</accession>
<comment type="caution">
    <text evidence="2">The sequence shown here is derived from an EMBL/GenBank/DDBJ whole genome shotgun (WGS) entry which is preliminary data.</text>
</comment>
<dbReference type="Proteomes" id="UP000272015">
    <property type="component" value="Unassembled WGS sequence"/>
</dbReference>
<gene>
    <name evidence="2" type="ORF">D6T64_08920</name>
</gene>
<proteinExistence type="predicted"/>
<keyword evidence="3" id="KW-1185">Reference proteome</keyword>
<sequence length="668" mass="70708">MPSPRPTSLCLVGVGPRGASIVERLAANAGLIGETGAPWTLHLVDDSELGAGRVWRTDQPLDLCMNTLAGAVTLFTDPFVTMQGPVLEGPTLYEWCVLVANELSGIRENEVAQIDPVRRAVYAGVELPDVLFDRPELIDEMTPMRPESHPSRAIYGAYATWVLAHALEALPVGVLVEQHEARATSVRLVDGSPVVQLDSGETLEVDDVILSLGWLARQDTAADAELTRRTAGDDRFVWVRPDSPIEQDLSQVPAGAPVIVRGLGMGFFDTMMLLTQGRGGRFVPGADGAGLQYVPSGQEPELHVTSRRGVPFRAKSLYGGLPPAARLSRLAAFRDGVAASAVIDFDRDLWPRIVLDAHEAWYRTLVGLRPEAFAAPLDAVIQALDAGAVDGLDARLATLVPEPTDRFDLAAAMNPAGGRFDSPAIFDAWVADYLAADLHESALGVASELKAALWVFGSARKTVSTLLAFDGTTAESFAGQAHRDFLAFGGMVGSGPPAFRSAQLLALARAGVVHFIGPAGLLQVSDGEFRAESPNVAGSLVRAHVLVDAWMHAHDVTVTADPVIAELSVSGSLQAHHRASRAGGYPLADAGVDIERVTSRLIGSDGVALSNVHLVGIPVSDTRGDTVISPMPRADATFLRETDGVARAALDTLSRVAATTLSSEPSFA</sequence>
<dbReference type="PANTHER" id="PTHR40254">
    <property type="entry name" value="BLR0577 PROTEIN"/>
    <property type="match status" value="1"/>
</dbReference>